<dbReference type="InterPro" id="IPR015424">
    <property type="entry name" value="PyrdxlP-dep_Trfase"/>
</dbReference>
<evidence type="ECO:0000256" key="3">
    <source>
        <dbReference type="ARBA" id="ARBA00012239"/>
    </source>
</evidence>
<dbReference type="EMBL" id="MHCI01000006">
    <property type="protein sequence ID" value="OGY17125.1"/>
    <property type="molecule type" value="Genomic_DNA"/>
</dbReference>
<evidence type="ECO:0000256" key="4">
    <source>
        <dbReference type="ARBA" id="ARBA00022679"/>
    </source>
</evidence>
<sequence>MKKNEGRLKHELDTEKIRKDFPILARKINGKPLIYLDSAATSQKPQCVLDAIMDYYSRHNANVHRGVHTLSGEATTMVEEARDKVANFIGAKREEVVFVHNASEAANLILYSWGEKNLHRGDEVVVSLLEHHSNFVGWQQLAAKKKMKFKVIDISPEGLLQIEGSSEHNERGVVLGSLATLLNPHVKVVAVTHVSNVLGTIVPLQEVIAMVRRKAPEAIVVVDAAQSVPHMPVSVKDIGADFLFFSGHKMLGPTGIGVLWGRERFFASMPPFLYGGDMISEVYLDHSVWNRLPWKFEAGTPNMAGMVGMGAAVDYLSTVGMQAIRDHEKRLVSYALPKLEFLEHEGLIKFYGPRSAEKRGGVLTFSVVGVHAHDAAQVLDSQGIAVRSGHHCAMPLTQRLGTSATLRASLYLYTTKEEIDLLIEGIRQVNNVFRP</sequence>
<comment type="caution">
    <text evidence="8">The sequence shown here is derived from an EMBL/GenBank/DDBJ whole genome shotgun (WGS) entry which is preliminary data.</text>
</comment>
<proteinExistence type="inferred from homology"/>
<dbReference type="NCBIfam" id="TIGR01979">
    <property type="entry name" value="sufS"/>
    <property type="match status" value="1"/>
</dbReference>
<evidence type="ECO:0000313" key="8">
    <source>
        <dbReference type="EMBL" id="OGY17125.1"/>
    </source>
</evidence>
<reference evidence="8 9" key="1">
    <citation type="journal article" date="2016" name="Nat. Commun.">
        <title>Thousands of microbial genomes shed light on interconnected biogeochemical processes in an aquifer system.</title>
        <authorList>
            <person name="Anantharaman K."/>
            <person name="Brown C.T."/>
            <person name="Hug L.A."/>
            <person name="Sharon I."/>
            <person name="Castelle C.J."/>
            <person name="Probst A.J."/>
            <person name="Thomas B.C."/>
            <person name="Singh A."/>
            <person name="Wilkins M.J."/>
            <person name="Karaoz U."/>
            <person name="Brodie E.L."/>
            <person name="Williams K.H."/>
            <person name="Hubbard S.S."/>
            <person name="Banfield J.F."/>
        </authorList>
    </citation>
    <scope>NUCLEOTIDE SEQUENCE [LARGE SCALE GENOMIC DNA]</scope>
</reference>
<evidence type="ECO:0000256" key="6">
    <source>
        <dbReference type="ARBA" id="ARBA00050776"/>
    </source>
</evidence>
<dbReference type="Gene3D" id="3.90.1150.10">
    <property type="entry name" value="Aspartate Aminotransferase, domain 1"/>
    <property type="match status" value="1"/>
</dbReference>
<organism evidence="8 9">
    <name type="scientific">Candidatus Chisholmbacteria bacterium RIFCSPHIGHO2_01_FULL_49_18</name>
    <dbReference type="NCBI Taxonomy" id="1797590"/>
    <lineage>
        <taxon>Bacteria</taxon>
        <taxon>Candidatus Chisholmiibacteriota</taxon>
    </lineage>
</organism>
<dbReference type="Proteomes" id="UP000179069">
    <property type="component" value="Unassembled WGS sequence"/>
</dbReference>
<comment type="catalytic activity">
    <reaction evidence="6">
        <text>(sulfur carrier)-H + L-cysteine = (sulfur carrier)-SH + L-alanine</text>
        <dbReference type="Rhea" id="RHEA:43892"/>
        <dbReference type="Rhea" id="RHEA-COMP:14737"/>
        <dbReference type="Rhea" id="RHEA-COMP:14739"/>
        <dbReference type="ChEBI" id="CHEBI:29917"/>
        <dbReference type="ChEBI" id="CHEBI:35235"/>
        <dbReference type="ChEBI" id="CHEBI:57972"/>
        <dbReference type="ChEBI" id="CHEBI:64428"/>
        <dbReference type="EC" id="2.8.1.7"/>
    </reaction>
</comment>
<evidence type="ECO:0000256" key="1">
    <source>
        <dbReference type="ARBA" id="ARBA00001933"/>
    </source>
</evidence>
<evidence type="ECO:0000256" key="2">
    <source>
        <dbReference type="ARBA" id="ARBA00010447"/>
    </source>
</evidence>
<dbReference type="GO" id="GO:0006534">
    <property type="term" value="P:cysteine metabolic process"/>
    <property type="evidence" value="ECO:0007669"/>
    <property type="project" value="InterPro"/>
</dbReference>
<keyword evidence="5" id="KW-0663">Pyridoxal phosphate</keyword>
<evidence type="ECO:0000256" key="5">
    <source>
        <dbReference type="ARBA" id="ARBA00022898"/>
    </source>
</evidence>
<comment type="cofactor">
    <cofactor evidence="1">
        <name>pyridoxal 5'-phosphate</name>
        <dbReference type="ChEBI" id="CHEBI:597326"/>
    </cofactor>
</comment>
<dbReference type="CDD" id="cd06453">
    <property type="entry name" value="SufS_like"/>
    <property type="match status" value="1"/>
</dbReference>
<comment type="similarity">
    <text evidence="2">Belongs to the class-V pyridoxal-phosphate-dependent aminotransferase family. Csd subfamily.</text>
</comment>
<dbReference type="GO" id="GO:0030170">
    <property type="term" value="F:pyridoxal phosphate binding"/>
    <property type="evidence" value="ECO:0007669"/>
    <property type="project" value="InterPro"/>
</dbReference>
<evidence type="ECO:0000259" key="7">
    <source>
        <dbReference type="Pfam" id="PF00266"/>
    </source>
</evidence>
<dbReference type="InterPro" id="IPR000192">
    <property type="entry name" value="Aminotrans_V_dom"/>
</dbReference>
<dbReference type="PANTHER" id="PTHR43586:SF8">
    <property type="entry name" value="CYSTEINE DESULFURASE 1, CHLOROPLASTIC"/>
    <property type="match status" value="1"/>
</dbReference>
<evidence type="ECO:0000313" key="9">
    <source>
        <dbReference type="Proteomes" id="UP000179069"/>
    </source>
</evidence>
<dbReference type="Gene3D" id="3.40.640.10">
    <property type="entry name" value="Type I PLP-dependent aspartate aminotransferase-like (Major domain)"/>
    <property type="match status" value="1"/>
</dbReference>
<dbReference type="InterPro" id="IPR015422">
    <property type="entry name" value="PyrdxlP-dep_Trfase_small"/>
</dbReference>
<dbReference type="Pfam" id="PF00266">
    <property type="entry name" value="Aminotran_5"/>
    <property type="match status" value="1"/>
</dbReference>
<dbReference type="InterPro" id="IPR010970">
    <property type="entry name" value="Cys_dSase_SufS"/>
</dbReference>
<dbReference type="InterPro" id="IPR015421">
    <property type="entry name" value="PyrdxlP-dep_Trfase_major"/>
</dbReference>
<gene>
    <name evidence="8" type="ORF">A2785_00640</name>
</gene>
<dbReference type="GO" id="GO:0031071">
    <property type="term" value="F:cysteine desulfurase activity"/>
    <property type="evidence" value="ECO:0007669"/>
    <property type="project" value="UniProtKB-EC"/>
</dbReference>
<keyword evidence="4" id="KW-0808">Transferase</keyword>
<dbReference type="PANTHER" id="PTHR43586">
    <property type="entry name" value="CYSTEINE DESULFURASE"/>
    <property type="match status" value="1"/>
</dbReference>
<dbReference type="AlphaFoldDB" id="A0A1G1VP13"/>
<feature type="domain" description="Aminotransferase class V" evidence="7">
    <location>
        <begin position="34"/>
        <end position="422"/>
    </location>
</feature>
<dbReference type="EC" id="2.8.1.7" evidence="3"/>
<dbReference type="SUPFAM" id="SSF53383">
    <property type="entry name" value="PLP-dependent transferases"/>
    <property type="match status" value="1"/>
</dbReference>
<name>A0A1G1VP13_9BACT</name>
<accession>A0A1G1VP13</accession>
<protein>
    <recommendedName>
        <fullName evidence="3">cysteine desulfurase</fullName>
        <ecNumber evidence="3">2.8.1.7</ecNumber>
    </recommendedName>
</protein>